<evidence type="ECO:0000256" key="4">
    <source>
        <dbReference type="RuleBase" id="RU363071"/>
    </source>
</evidence>
<comment type="pathway">
    <text evidence="4">Metabolic intermediate biosynthesis; chorismate biosynthesis; chorismate from D-erythrose 4-phosphate and phosphoenolpyruvate: step 1/7.</text>
</comment>
<dbReference type="GO" id="GO:0009423">
    <property type="term" value="P:chorismate biosynthetic process"/>
    <property type="evidence" value="ECO:0007669"/>
    <property type="project" value="UniProtKB-UniPathway"/>
</dbReference>
<dbReference type="GO" id="GO:0009073">
    <property type="term" value="P:aromatic amino acid family biosynthetic process"/>
    <property type="evidence" value="ECO:0007669"/>
    <property type="project" value="UniProtKB-KW"/>
</dbReference>
<dbReference type="Pfam" id="PF01474">
    <property type="entry name" value="DAHP_synth_2"/>
    <property type="match status" value="2"/>
</dbReference>
<dbReference type="GeneID" id="97484609"/>
<keyword evidence="2 4" id="KW-0808">Transferase</keyword>
<evidence type="ECO:0000256" key="3">
    <source>
        <dbReference type="PIRSR" id="PIRSR602480-1"/>
    </source>
</evidence>
<dbReference type="Gene3D" id="3.20.20.70">
    <property type="entry name" value="Aldolase class I"/>
    <property type="match status" value="1"/>
</dbReference>
<reference evidence="5" key="1">
    <citation type="journal article" date="2014" name="Int. J. Syst. Evol. Microbiol.">
        <title>Complete genome sequence of Corynebacterium casei LMG S-19264T (=DSM 44701T), isolated from a smear-ripened cheese.</title>
        <authorList>
            <consortium name="US DOE Joint Genome Institute (JGI-PGF)"/>
            <person name="Walter F."/>
            <person name="Albersmeier A."/>
            <person name="Kalinowski J."/>
            <person name="Ruckert C."/>
        </authorList>
    </citation>
    <scope>NUCLEOTIDE SEQUENCE</scope>
    <source>
        <strain evidence="5">JCM 4434</strain>
    </source>
</reference>
<keyword evidence="4" id="KW-0057">Aromatic amino acid biosynthesis</keyword>
<feature type="binding site" evidence="3">
    <location>
        <position position="258"/>
    </location>
    <ligand>
        <name>phosphoenolpyruvate</name>
        <dbReference type="ChEBI" id="CHEBI:58702"/>
    </ligand>
</feature>
<comment type="catalytic activity">
    <reaction evidence="4">
        <text>D-erythrose 4-phosphate + phosphoenolpyruvate + H2O = 7-phospho-2-dehydro-3-deoxy-D-arabino-heptonate + phosphate</text>
        <dbReference type="Rhea" id="RHEA:14717"/>
        <dbReference type="ChEBI" id="CHEBI:15377"/>
        <dbReference type="ChEBI" id="CHEBI:16897"/>
        <dbReference type="ChEBI" id="CHEBI:43474"/>
        <dbReference type="ChEBI" id="CHEBI:58394"/>
        <dbReference type="ChEBI" id="CHEBI:58702"/>
        <dbReference type="EC" id="2.5.1.54"/>
    </reaction>
</comment>
<comment type="caution">
    <text evidence="5">The sequence shown here is derived from an EMBL/GenBank/DDBJ whole genome shotgun (WGS) entry which is preliminary data.</text>
</comment>
<protein>
    <recommendedName>
        <fullName evidence="4">Phospho-2-dehydro-3-deoxyheptonate aldolase</fullName>
        <ecNumber evidence="4">2.5.1.54</ecNumber>
    </recommendedName>
</protein>
<keyword evidence="3" id="KW-0170">Cobalt</keyword>
<sequence length="410" mass="44304">MIDRTSTLTALDSFRAPLAEEELLPYRSRPAGQQPDWGDAWLVDKVRADLAALPGLVAWDEVRQLRTLLAEAAAGRLLVVQAGDCAEDPADCTPEAISRKAGLLDALAGVLRMNTGLPVVRVGRIAGQFAKPRSRATEVVEGVELPVFRGLIVNAPDPQPMARRPDPLRLVTGYRAAARAMAQLRRHEETWSPLPDPVVWTSHEALLLDYELPLLRRSSDDRLLLTSTHWPWIGERTREPDGAHVRLLADVVNPVACKVGPGCTPAELLELCRILDPDRAPGRLTLIARFGAGRAPDRLTDLVRAVREAGHPVSWLCDPMHGNTVSAPDGRKTRALSAVVQEVGEFLTAVRRGGGVAAGLHLEATPDPVAECVADTAAVADAGRLGPYTTLCDPRLNPEQSLTVAAAWRP</sequence>
<accession>A0A8H9LJY6</accession>
<dbReference type="InterPro" id="IPR013785">
    <property type="entry name" value="Aldolase_TIM"/>
</dbReference>
<feature type="binding site" evidence="3">
    <location>
        <position position="363"/>
    </location>
    <ligand>
        <name>Mn(2+)</name>
        <dbReference type="ChEBI" id="CHEBI:29035"/>
    </ligand>
</feature>
<dbReference type="PANTHER" id="PTHR21337">
    <property type="entry name" value="PHOSPHO-2-DEHYDRO-3-DEOXYHEPTONATE ALDOLASE 1, 2"/>
    <property type="match status" value="1"/>
</dbReference>
<comment type="cofactor">
    <cofactor evidence="3">
        <name>Mn(2+)</name>
        <dbReference type="ChEBI" id="CHEBI:29035"/>
    </cofactor>
    <cofactor evidence="3">
        <name>Co(2+)</name>
        <dbReference type="ChEBI" id="CHEBI:48828"/>
    </cofactor>
    <cofactor evidence="3">
        <name>Cd(2+)</name>
        <dbReference type="ChEBI" id="CHEBI:48775"/>
    </cofactor>
    <text evidence="3">Binds 1 divalent cation per subunit. The enzyme is active with manganese, cobalt or cadmium ions.</text>
</comment>
<dbReference type="EMBL" id="BMUB01000003">
    <property type="protein sequence ID" value="GGU64856.1"/>
    <property type="molecule type" value="Genomic_DNA"/>
</dbReference>
<evidence type="ECO:0000256" key="1">
    <source>
        <dbReference type="ARBA" id="ARBA00008911"/>
    </source>
</evidence>
<organism evidence="5 6">
    <name type="scientific">Kitasatospora aureofaciens</name>
    <name type="common">Streptomyces aureofaciens</name>
    <dbReference type="NCBI Taxonomy" id="1894"/>
    <lineage>
        <taxon>Bacteria</taxon>
        <taxon>Bacillati</taxon>
        <taxon>Actinomycetota</taxon>
        <taxon>Actinomycetes</taxon>
        <taxon>Kitasatosporales</taxon>
        <taxon>Streptomycetaceae</taxon>
        <taxon>Kitasatospora</taxon>
    </lineage>
</organism>
<name>A0A8H9LJY6_KITAU</name>
<comment type="similarity">
    <text evidence="1 4">Belongs to the class-II DAHP synthase family.</text>
</comment>
<reference evidence="5" key="2">
    <citation type="submission" date="2020-09" db="EMBL/GenBank/DDBJ databases">
        <authorList>
            <person name="Sun Q."/>
            <person name="Ohkuma M."/>
        </authorList>
    </citation>
    <scope>NUCLEOTIDE SEQUENCE</scope>
    <source>
        <strain evidence="5">JCM 4434</strain>
    </source>
</reference>
<feature type="binding site" evidence="3">
    <location>
        <position position="289"/>
    </location>
    <ligand>
        <name>phosphoenolpyruvate</name>
        <dbReference type="ChEBI" id="CHEBI:58702"/>
    </ligand>
</feature>
<keyword evidence="3" id="KW-0104">Cadmium</keyword>
<gene>
    <name evidence="5" type="ORF">GCM10010502_14560</name>
</gene>
<dbReference type="UniPathway" id="UPA00053">
    <property type="reaction ID" value="UER00084"/>
</dbReference>
<feature type="binding site" evidence="3">
    <location>
        <position position="124"/>
    </location>
    <ligand>
        <name>phosphoenolpyruvate</name>
        <dbReference type="ChEBI" id="CHEBI:58702"/>
    </ligand>
</feature>
<keyword evidence="4" id="KW-0028">Amino-acid biosynthesis</keyword>
<dbReference type="PANTHER" id="PTHR21337:SF0">
    <property type="entry name" value="PHOSPHO-2-DEHYDRO-3-DEOXYHEPTONATE ALDOLASE"/>
    <property type="match status" value="1"/>
</dbReference>
<dbReference type="GO" id="GO:0003849">
    <property type="term" value="F:3-deoxy-7-phosphoheptulonate synthase activity"/>
    <property type="evidence" value="ECO:0007669"/>
    <property type="project" value="UniProtKB-EC"/>
</dbReference>
<feature type="binding site" evidence="3">
    <location>
        <position position="393"/>
    </location>
    <ligand>
        <name>Mn(2+)</name>
        <dbReference type="ChEBI" id="CHEBI:29035"/>
    </ligand>
</feature>
<dbReference type="RefSeq" id="WP_370863327.1">
    <property type="nucleotide sequence ID" value="NZ_BMUB01000003.1"/>
</dbReference>
<feature type="binding site" evidence="3">
    <location>
        <begin position="235"/>
        <end position="236"/>
    </location>
    <ligand>
        <name>phosphoenolpyruvate</name>
        <dbReference type="ChEBI" id="CHEBI:58702"/>
    </ligand>
</feature>
<dbReference type="InterPro" id="IPR002480">
    <property type="entry name" value="DAHP_synth_2"/>
</dbReference>
<evidence type="ECO:0000313" key="5">
    <source>
        <dbReference type="EMBL" id="GGU64856.1"/>
    </source>
</evidence>
<keyword evidence="3" id="KW-0464">Manganese</keyword>
<dbReference type="SUPFAM" id="SSF51569">
    <property type="entry name" value="Aldolase"/>
    <property type="match status" value="1"/>
</dbReference>
<feature type="binding site" evidence="3">
    <location>
        <position position="321"/>
    </location>
    <ligand>
        <name>Mn(2+)</name>
        <dbReference type="ChEBI" id="CHEBI:29035"/>
    </ligand>
</feature>
<dbReference type="AlphaFoldDB" id="A0A8H9LJY6"/>
<evidence type="ECO:0000313" key="6">
    <source>
        <dbReference type="Proteomes" id="UP000610124"/>
    </source>
</evidence>
<feature type="binding site" evidence="3">
    <location>
        <position position="85"/>
    </location>
    <ligand>
        <name>Mn(2+)</name>
        <dbReference type="ChEBI" id="CHEBI:29035"/>
    </ligand>
</feature>
<proteinExistence type="inferred from homology"/>
<dbReference type="EC" id="2.5.1.54" evidence="4"/>
<evidence type="ECO:0000256" key="2">
    <source>
        <dbReference type="ARBA" id="ARBA00022679"/>
    </source>
</evidence>
<dbReference type="Proteomes" id="UP000610124">
    <property type="component" value="Unassembled WGS sequence"/>
</dbReference>
<dbReference type="GO" id="GO:0008652">
    <property type="term" value="P:amino acid biosynthetic process"/>
    <property type="evidence" value="ECO:0007669"/>
    <property type="project" value="UniProtKB-KW"/>
</dbReference>